<dbReference type="EMBL" id="CM001221">
    <property type="protein sequence ID" value="AES95162.1"/>
    <property type="molecule type" value="Genomic_DNA"/>
</dbReference>
<dbReference type="PANTHER" id="PTHR11017:SF271">
    <property type="entry name" value="DISEASE RESISTANCE PROTEIN (TIR-NBS-LRR CLASS) FAMILY"/>
    <property type="match status" value="1"/>
</dbReference>
<reference evidence="3" key="3">
    <citation type="submission" date="2015-04" db="UniProtKB">
        <authorList>
            <consortium name="EnsemblPlants"/>
        </authorList>
    </citation>
    <scope>IDENTIFICATION</scope>
    <source>
        <strain evidence="3">cv. Jemalong A17</strain>
    </source>
</reference>
<dbReference type="EnsemblPlants" id="AES95162">
    <property type="protein sequence ID" value="AES95162"/>
    <property type="gene ID" value="MTR_5g022490"/>
</dbReference>
<dbReference type="eggNOG" id="ENOG502QQJE">
    <property type="taxonomic scope" value="Eukaryota"/>
</dbReference>
<gene>
    <name evidence="2" type="ordered locus">MTR_5g022490</name>
</gene>
<reference evidence="2 4" key="1">
    <citation type="journal article" date="2011" name="Nature">
        <title>The Medicago genome provides insight into the evolution of rhizobial symbioses.</title>
        <authorList>
            <person name="Young N.D."/>
            <person name="Debelle F."/>
            <person name="Oldroyd G.E."/>
            <person name="Geurts R."/>
            <person name="Cannon S.B."/>
            <person name="Udvardi M.K."/>
            <person name="Benedito V.A."/>
            <person name="Mayer K.F."/>
            <person name="Gouzy J."/>
            <person name="Schoof H."/>
            <person name="Van de Peer Y."/>
            <person name="Proost S."/>
            <person name="Cook D.R."/>
            <person name="Meyers B.C."/>
            <person name="Spannagl M."/>
            <person name="Cheung F."/>
            <person name="De Mita S."/>
            <person name="Krishnakumar V."/>
            <person name="Gundlach H."/>
            <person name="Zhou S."/>
            <person name="Mudge J."/>
            <person name="Bharti A.K."/>
            <person name="Murray J.D."/>
            <person name="Naoumkina M.A."/>
            <person name="Rosen B."/>
            <person name="Silverstein K.A."/>
            <person name="Tang H."/>
            <person name="Rombauts S."/>
            <person name="Zhao P.X."/>
            <person name="Zhou P."/>
            <person name="Barbe V."/>
            <person name="Bardou P."/>
            <person name="Bechner M."/>
            <person name="Bellec A."/>
            <person name="Berger A."/>
            <person name="Berges H."/>
            <person name="Bidwell S."/>
            <person name="Bisseling T."/>
            <person name="Choisne N."/>
            <person name="Couloux A."/>
            <person name="Denny R."/>
            <person name="Deshpande S."/>
            <person name="Dai X."/>
            <person name="Doyle J.J."/>
            <person name="Dudez A.M."/>
            <person name="Farmer A.D."/>
            <person name="Fouteau S."/>
            <person name="Franken C."/>
            <person name="Gibelin C."/>
            <person name="Gish J."/>
            <person name="Goldstein S."/>
            <person name="Gonzalez A.J."/>
            <person name="Green P.J."/>
            <person name="Hallab A."/>
            <person name="Hartog M."/>
            <person name="Hua A."/>
            <person name="Humphray S.J."/>
            <person name="Jeong D.H."/>
            <person name="Jing Y."/>
            <person name="Jocker A."/>
            <person name="Kenton S.M."/>
            <person name="Kim D.J."/>
            <person name="Klee K."/>
            <person name="Lai H."/>
            <person name="Lang C."/>
            <person name="Lin S."/>
            <person name="Macmil S.L."/>
            <person name="Magdelenat G."/>
            <person name="Matthews L."/>
            <person name="McCorrison J."/>
            <person name="Monaghan E.L."/>
            <person name="Mun J.H."/>
            <person name="Najar F.Z."/>
            <person name="Nicholson C."/>
            <person name="Noirot C."/>
            <person name="O'Bleness M."/>
            <person name="Paule C.R."/>
            <person name="Poulain J."/>
            <person name="Prion F."/>
            <person name="Qin B."/>
            <person name="Qu C."/>
            <person name="Retzel E.F."/>
            <person name="Riddle C."/>
            <person name="Sallet E."/>
            <person name="Samain S."/>
            <person name="Samson N."/>
            <person name="Sanders I."/>
            <person name="Saurat O."/>
            <person name="Scarpelli C."/>
            <person name="Schiex T."/>
            <person name="Segurens B."/>
            <person name="Severin A.J."/>
            <person name="Sherrier D.J."/>
            <person name="Shi R."/>
            <person name="Sims S."/>
            <person name="Singer S.R."/>
            <person name="Sinharoy S."/>
            <person name="Sterck L."/>
            <person name="Viollet A."/>
            <person name="Wang B.B."/>
            <person name="Wang K."/>
            <person name="Wang M."/>
            <person name="Wang X."/>
            <person name="Warfsmann J."/>
            <person name="Weissenbach J."/>
            <person name="White D.D."/>
            <person name="White J.D."/>
            <person name="Wiley G.B."/>
            <person name="Wincker P."/>
            <person name="Xing Y."/>
            <person name="Yang L."/>
            <person name="Yao Z."/>
            <person name="Ying F."/>
            <person name="Zhai J."/>
            <person name="Zhou L."/>
            <person name="Zuber A."/>
            <person name="Denarie J."/>
            <person name="Dixon R.A."/>
            <person name="May G.D."/>
            <person name="Schwartz D.C."/>
            <person name="Rogers J."/>
            <person name="Quetier F."/>
            <person name="Town C.D."/>
            <person name="Roe B.A."/>
        </authorList>
    </citation>
    <scope>NUCLEOTIDE SEQUENCE [LARGE SCALE GENOMIC DNA]</scope>
    <source>
        <strain evidence="2">A17</strain>
        <strain evidence="3 4">cv. Jemalong A17</strain>
    </source>
</reference>
<organism evidence="2 4">
    <name type="scientific">Medicago truncatula</name>
    <name type="common">Barrel medic</name>
    <name type="synonym">Medicago tribuloides</name>
    <dbReference type="NCBI Taxonomy" id="3880"/>
    <lineage>
        <taxon>Eukaryota</taxon>
        <taxon>Viridiplantae</taxon>
        <taxon>Streptophyta</taxon>
        <taxon>Embryophyta</taxon>
        <taxon>Tracheophyta</taxon>
        <taxon>Spermatophyta</taxon>
        <taxon>Magnoliopsida</taxon>
        <taxon>eudicotyledons</taxon>
        <taxon>Gunneridae</taxon>
        <taxon>Pentapetalae</taxon>
        <taxon>rosids</taxon>
        <taxon>fabids</taxon>
        <taxon>Fabales</taxon>
        <taxon>Fabaceae</taxon>
        <taxon>Papilionoideae</taxon>
        <taxon>50 kb inversion clade</taxon>
        <taxon>NPAAA clade</taxon>
        <taxon>Hologalegina</taxon>
        <taxon>IRL clade</taxon>
        <taxon>Trifolieae</taxon>
        <taxon>Medicago</taxon>
    </lineage>
</organism>
<proteinExistence type="predicted"/>
<dbReference type="HOGENOM" id="CLU_1629544_0_0_1"/>
<protein>
    <submittedName>
        <fullName evidence="2">NB-ARC domain disease resistance protein</fullName>
    </submittedName>
</protein>
<sequence length="163" mass="19012">MDDEDIVFRHVISEAQKKKKKNMAKREEKDGNNKGGQWPLPHSLRHHVRRHEGERRVVEKYDGWHAFKQPSPRENFVGMSRNVVEYSGGLPPALEVLGSYLFERGVAEWKCVLEKLKKIPNDQVHEKLKISYDGLNDDIAKEIFLDIACFFIGMDRNDVIHIF</sequence>
<keyword evidence="4" id="KW-1185">Reference proteome</keyword>
<evidence type="ECO:0000313" key="2">
    <source>
        <dbReference type="EMBL" id="AES95162.1"/>
    </source>
</evidence>
<dbReference type="Gene3D" id="1.10.8.430">
    <property type="entry name" value="Helical domain of apoptotic protease-activating factors"/>
    <property type="match status" value="1"/>
</dbReference>
<evidence type="ECO:0000256" key="1">
    <source>
        <dbReference type="SAM" id="MobiDB-lite"/>
    </source>
</evidence>
<dbReference type="PANTHER" id="PTHR11017">
    <property type="entry name" value="LEUCINE-RICH REPEAT-CONTAINING PROTEIN"/>
    <property type="match status" value="1"/>
</dbReference>
<dbReference type="SUPFAM" id="SSF52540">
    <property type="entry name" value="P-loop containing nucleoside triphosphate hydrolases"/>
    <property type="match status" value="1"/>
</dbReference>
<evidence type="ECO:0000313" key="3">
    <source>
        <dbReference type="EnsemblPlants" id="AES95162"/>
    </source>
</evidence>
<dbReference type="Proteomes" id="UP000002051">
    <property type="component" value="Chromosome 5"/>
</dbReference>
<accession>G7JXJ1</accession>
<reference evidence="2 4" key="2">
    <citation type="journal article" date="2014" name="BMC Genomics">
        <title>An improved genome release (version Mt4.0) for the model legume Medicago truncatula.</title>
        <authorList>
            <person name="Tang H."/>
            <person name="Krishnakumar V."/>
            <person name="Bidwell S."/>
            <person name="Rosen B."/>
            <person name="Chan A."/>
            <person name="Zhou S."/>
            <person name="Gentzbittel L."/>
            <person name="Childs K.L."/>
            <person name="Yandell M."/>
            <person name="Gundlach H."/>
            <person name="Mayer K.F."/>
            <person name="Schwartz D.C."/>
            <person name="Town C.D."/>
        </authorList>
    </citation>
    <scope>GENOME REANNOTATION</scope>
    <source>
        <strain evidence="3 4">cv. Jemalong A17</strain>
    </source>
</reference>
<evidence type="ECO:0000313" key="4">
    <source>
        <dbReference type="Proteomes" id="UP000002051"/>
    </source>
</evidence>
<name>G7JXJ1_MEDTR</name>
<feature type="region of interest" description="Disordered" evidence="1">
    <location>
        <begin position="15"/>
        <end position="41"/>
    </location>
</feature>
<dbReference type="InterPro" id="IPR042197">
    <property type="entry name" value="Apaf_helical"/>
</dbReference>
<dbReference type="PaxDb" id="3880-AES95162"/>
<dbReference type="GO" id="GO:0006952">
    <property type="term" value="P:defense response"/>
    <property type="evidence" value="ECO:0007669"/>
    <property type="project" value="InterPro"/>
</dbReference>
<dbReference type="AlphaFoldDB" id="G7JXJ1"/>
<dbReference type="InterPro" id="IPR044974">
    <property type="entry name" value="Disease_R_plants"/>
</dbReference>
<dbReference type="InterPro" id="IPR027417">
    <property type="entry name" value="P-loop_NTPase"/>
</dbReference>